<feature type="region of interest" description="Disordered" evidence="1">
    <location>
        <begin position="189"/>
        <end position="259"/>
    </location>
</feature>
<name>A0A1C4Y070_9ACTN</name>
<organism evidence="2 3">
    <name type="scientific">Micromonospora haikouensis</name>
    <dbReference type="NCBI Taxonomy" id="686309"/>
    <lineage>
        <taxon>Bacteria</taxon>
        <taxon>Bacillati</taxon>
        <taxon>Actinomycetota</taxon>
        <taxon>Actinomycetes</taxon>
        <taxon>Micromonosporales</taxon>
        <taxon>Micromonosporaceae</taxon>
        <taxon>Micromonospora</taxon>
    </lineage>
</organism>
<evidence type="ECO:0000313" key="3">
    <source>
        <dbReference type="Proteomes" id="UP000199375"/>
    </source>
</evidence>
<accession>A0A1C4Y070</accession>
<feature type="compositionally biased region" description="Polar residues" evidence="1">
    <location>
        <begin position="197"/>
        <end position="210"/>
    </location>
</feature>
<dbReference type="AlphaFoldDB" id="A0A1C4Y070"/>
<proteinExistence type="predicted"/>
<dbReference type="Proteomes" id="UP000199375">
    <property type="component" value="Unassembled WGS sequence"/>
</dbReference>
<reference evidence="2 3" key="1">
    <citation type="submission" date="2016-06" db="EMBL/GenBank/DDBJ databases">
        <authorList>
            <person name="Kjaerup R.B."/>
            <person name="Dalgaard T.S."/>
            <person name="Juul-Madsen H.R."/>
        </authorList>
    </citation>
    <scope>NUCLEOTIDE SEQUENCE [LARGE SCALE GENOMIC DNA]</scope>
    <source>
        <strain evidence="2 3">DSM 45626</strain>
    </source>
</reference>
<gene>
    <name evidence="2" type="ORF">GA0070558_13264</name>
</gene>
<evidence type="ECO:0000256" key="1">
    <source>
        <dbReference type="SAM" id="MobiDB-lite"/>
    </source>
</evidence>
<feature type="region of interest" description="Disordered" evidence="1">
    <location>
        <begin position="75"/>
        <end position="154"/>
    </location>
</feature>
<evidence type="ECO:0000313" key="2">
    <source>
        <dbReference type="EMBL" id="SCF14092.1"/>
    </source>
</evidence>
<feature type="compositionally biased region" description="Basic residues" evidence="1">
    <location>
        <begin position="223"/>
        <end position="242"/>
    </location>
</feature>
<dbReference type="EMBL" id="FMCW01000032">
    <property type="protein sequence ID" value="SCF14092.1"/>
    <property type="molecule type" value="Genomic_DNA"/>
</dbReference>
<sequence>MRAAAQMPAHDVALPHDPLGPLAVDPHTLVVQPDGHPRGSVSAAGFGVNPGDLLGEGVLVGGVSLSGGLAGCPAVEAGAGHRRDRKRLVTDPSPSRNRRLPYAGSPSPAATARPHAEAGRSRRPCPPPTTRPARGGHSGPGPAFGGAHPVPQDLVTHPQLTGYLVDRPLRRADQVDRVTPEFFRVLRWTPPRGHPSSGPTSSFRVSTSQGEAHPAGSPTPRGAPRRPTAHSRSRRCRGKPRRSCAESGPPLVLSPIGLPGVDRAVEVAVQDQARRPVAPEV</sequence>
<protein>
    <submittedName>
        <fullName evidence="2">Uncharacterized protein</fullName>
    </submittedName>
</protein>